<sequence length="226" mass="24731">MRAGDLAEFRPIGFSADGTIFAFEQFGIEDGSGFAYAERYYIDTREDRFVSGTPVRVRLRQDGASVQEARDAAAEQAAGIEETYLRDLEPGILAEFAPANERGSSPHRLRYDSWGVSAFSPDAYANTVRLSELVLDGPALCTGVVDTVKGFRLVMTERDGRPVNDTLHADARVPTSRKCPLAYALAGAMTHANRDGTRTHAVIVLMRTHGFEGPDGRYLVVTARLD</sequence>
<evidence type="ECO:0000313" key="1">
    <source>
        <dbReference type="EMBL" id="MBW3098846.1"/>
    </source>
</evidence>
<dbReference type="RefSeq" id="WP_219203152.1">
    <property type="nucleotide sequence ID" value="NZ_JAHWQX010000004.1"/>
</dbReference>
<dbReference type="Proteomes" id="UP001430804">
    <property type="component" value="Unassembled WGS sequence"/>
</dbReference>
<reference evidence="1" key="1">
    <citation type="submission" date="2021-07" db="EMBL/GenBank/DDBJ databases">
        <title>Pseudohoeflea marina sp. nov. a polyhydroxyalcanoate-producing bacterium.</title>
        <authorList>
            <person name="Zheng W."/>
            <person name="Yu S."/>
            <person name="Huang Y."/>
        </authorList>
    </citation>
    <scope>NUCLEOTIDE SEQUENCE</scope>
    <source>
        <strain evidence="1">DP4N28-3</strain>
    </source>
</reference>
<organism evidence="1 2">
    <name type="scientific">Pseudohoeflea coraliihabitans</name>
    <dbReference type="NCBI Taxonomy" id="2860393"/>
    <lineage>
        <taxon>Bacteria</taxon>
        <taxon>Pseudomonadati</taxon>
        <taxon>Pseudomonadota</taxon>
        <taxon>Alphaproteobacteria</taxon>
        <taxon>Hyphomicrobiales</taxon>
        <taxon>Rhizobiaceae</taxon>
        <taxon>Pseudohoeflea</taxon>
    </lineage>
</organism>
<protein>
    <submittedName>
        <fullName evidence="1">DUF2259 domain-containing protein</fullName>
    </submittedName>
</protein>
<keyword evidence="2" id="KW-1185">Reference proteome</keyword>
<proteinExistence type="predicted"/>
<dbReference type="InterPro" id="IPR018725">
    <property type="entry name" value="DUF2259_secreted"/>
</dbReference>
<name>A0ABS6WSE5_9HYPH</name>
<evidence type="ECO:0000313" key="2">
    <source>
        <dbReference type="Proteomes" id="UP001430804"/>
    </source>
</evidence>
<dbReference type="Pfam" id="PF10016">
    <property type="entry name" value="DUF2259"/>
    <property type="match status" value="1"/>
</dbReference>
<accession>A0ABS6WSE5</accession>
<comment type="caution">
    <text evidence="1">The sequence shown here is derived from an EMBL/GenBank/DDBJ whole genome shotgun (WGS) entry which is preliminary data.</text>
</comment>
<gene>
    <name evidence="1" type="ORF">KY465_16300</name>
</gene>
<dbReference type="EMBL" id="JAHWQX010000004">
    <property type="protein sequence ID" value="MBW3098846.1"/>
    <property type="molecule type" value="Genomic_DNA"/>
</dbReference>